<keyword evidence="2" id="KW-1185">Reference proteome</keyword>
<evidence type="ECO:0000313" key="1">
    <source>
        <dbReference type="EMBL" id="CCH45417.1"/>
    </source>
</evidence>
<gene>
    <name evidence="1" type="ORF">BN7_4999</name>
</gene>
<dbReference type="AlphaFoldDB" id="K0KTR6"/>
<organism evidence="1 2">
    <name type="scientific">Wickerhamomyces ciferrii (strain ATCC 14091 / BCRC 22168 / CBS 111 / JCM 3599 / NBRC 0793 / NRRL Y-1031 F-60-10)</name>
    <name type="common">Yeast</name>
    <name type="synonym">Pichia ciferrii</name>
    <dbReference type="NCBI Taxonomy" id="1206466"/>
    <lineage>
        <taxon>Eukaryota</taxon>
        <taxon>Fungi</taxon>
        <taxon>Dikarya</taxon>
        <taxon>Ascomycota</taxon>
        <taxon>Saccharomycotina</taxon>
        <taxon>Saccharomycetes</taxon>
        <taxon>Phaffomycetales</taxon>
        <taxon>Wickerhamomycetaceae</taxon>
        <taxon>Wickerhamomyces</taxon>
    </lineage>
</organism>
<sequence>MSTLSSLQRSKDYIQAFWPLSSKSKEPNSATPTSRDDESTKFKLSEVFSRMKDFDQFKHKLLDSSFKQKLHKLYLYIARDESRVFVLLDNDVISLLARLEVSSIPLDAIEDHIAIFQCLLSETTKIYDDSEDNELNNEFNSDTQKISKNIGVFLINYLKHQRLPLNKIKLLASFVYKLAQYFLTMTKLVDGWLKISVHEPDVIYLLYKNKLGPNCFPMYELAKDFLFSGQDTFDVSRDILLHIVLTTGFSESLENWLLTSEFPGIVSTGLLSGFNQLSYNESLLDNHQDDFDDILTNSLAFNEFDDFVLFILDIIAYSTHDSVKSAFLNCFEKRFIDPILEAYTKDGTNHLNTIFLLSHAFRKMISPKSGSQYVIDEFVEKYFDFNNMEEPRIMELFITNLAKTYDNPVLVISTLKLFDAFTKSKSLNLLSNTFSDDRTFFSTTSDPIIQCSSNVFDLSSKVRNIITTDSYYNEIIIDKLDESLSLLSRNLIHDPNNSNAKQTWIQFSSSKLFPIHILFSLLKFFTNSQETNRTLIQLIKNVTTAHGGRIFNFVVSDTGEDDNTPFGLIFEYLWKSYQQYSNSINKGSKLISVELPKIEIIQIFEGGNEKDLKEVVNKWLRSQQKAPFTYDKLALNVQLFQEFTIDLYALHISRNIYNGVSI</sequence>
<accession>K0KTR6</accession>
<protein>
    <submittedName>
        <fullName evidence="1">Uncharacterized protein</fullName>
    </submittedName>
</protein>
<name>K0KTR6_WICCF</name>
<dbReference type="HOGENOM" id="CLU_414578_0_0_1"/>
<dbReference type="InParanoid" id="K0KTR6"/>
<reference evidence="1 2" key="1">
    <citation type="journal article" date="2012" name="Eukaryot. Cell">
        <title>Draft genome sequence of Wickerhamomyces ciferrii NRRL Y-1031 F-60-10.</title>
        <authorList>
            <person name="Schneider J."/>
            <person name="Andrea H."/>
            <person name="Blom J."/>
            <person name="Jaenicke S."/>
            <person name="Ruckert C."/>
            <person name="Schorsch C."/>
            <person name="Szczepanowski R."/>
            <person name="Farwick M."/>
            <person name="Goesmann A."/>
            <person name="Puhler A."/>
            <person name="Schaffer S."/>
            <person name="Tauch A."/>
            <person name="Kohler T."/>
            <person name="Brinkrolf K."/>
        </authorList>
    </citation>
    <scope>NUCLEOTIDE SEQUENCE [LARGE SCALE GENOMIC DNA]</scope>
    <source>
        <strain evidence="2">ATCC 14091 / BCRC 22168 / CBS 111 / JCM 3599 / NBRC 0793 / NRRL Y-1031 F-60-10</strain>
    </source>
</reference>
<comment type="caution">
    <text evidence="1">The sequence shown here is derived from an EMBL/GenBank/DDBJ whole genome shotgun (WGS) entry which is preliminary data.</text>
</comment>
<dbReference type="Proteomes" id="UP000009328">
    <property type="component" value="Unassembled WGS sequence"/>
</dbReference>
<dbReference type="EMBL" id="CAIF01000195">
    <property type="protein sequence ID" value="CCH45417.1"/>
    <property type="molecule type" value="Genomic_DNA"/>
</dbReference>
<proteinExistence type="predicted"/>
<evidence type="ECO:0000313" key="2">
    <source>
        <dbReference type="Proteomes" id="UP000009328"/>
    </source>
</evidence>